<evidence type="ECO:0000256" key="4">
    <source>
        <dbReference type="ARBA" id="ARBA00022692"/>
    </source>
</evidence>
<sequence length="389" mass="43450">MLSFVLKRLGLLIPTFFGITLITFGLIRMIPGDPVEVMMGERRVDPVMHAEAMHRLGLDKPLPAQYFDYVSSLAQGNFGESLVTRESVWKEFVTLFPATVELSAAAMLFAIVLGLLAGVLAAIKRGSIFDHGVMGLSLTGFSMPIFWWGLILIMFFSVSLGWTPVSGRIDLMYDIEPQTGFMLIDTWRAEMLDPELNAGAFRDALMHLILPAIVLGTIPLAVIARMTRSSMLEVLREDYIRTARAKGLSPLRVVFVHALRNALIPVLTVIGLQVGVLLAGAVLTETIFSWPGHRQMADRRHQPPRLPGGAERHPDRGHPRHHRELHGGHPLRRGQSAHSSPEIRRTACLTLQVRQAPSSARIRRRIRRRSRNSGRAFRTTRVPSPVWHS</sequence>
<dbReference type="STRING" id="557598.LHK_00939"/>
<feature type="transmembrane region" description="Helical" evidence="7">
    <location>
        <begin position="135"/>
        <end position="162"/>
    </location>
</feature>
<dbReference type="AlphaFoldDB" id="C1D5B4"/>
<feature type="compositionally biased region" description="Basic residues" evidence="8">
    <location>
        <begin position="361"/>
        <end position="372"/>
    </location>
</feature>
<keyword evidence="2 7" id="KW-0813">Transport</keyword>
<dbReference type="Pfam" id="PF00528">
    <property type="entry name" value="BPD_transp_1"/>
    <property type="match status" value="1"/>
</dbReference>
<evidence type="ECO:0000256" key="8">
    <source>
        <dbReference type="SAM" id="MobiDB-lite"/>
    </source>
</evidence>
<dbReference type="HOGENOM" id="CLU_036879_1_3_4"/>
<dbReference type="Proteomes" id="UP000002010">
    <property type="component" value="Chromosome"/>
</dbReference>
<dbReference type="Pfam" id="PF19300">
    <property type="entry name" value="BPD_transp_1_N"/>
    <property type="match status" value="1"/>
</dbReference>
<dbReference type="EMBL" id="CP001154">
    <property type="protein sequence ID" value="ACO73931.1"/>
    <property type="molecule type" value="Genomic_DNA"/>
</dbReference>
<proteinExistence type="inferred from homology"/>
<dbReference type="GO" id="GO:0071916">
    <property type="term" value="F:dipeptide transmembrane transporter activity"/>
    <property type="evidence" value="ECO:0007669"/>
    <property type="project" value="TreeGrafter"/>
</dbReference>
<dbReference type="SUPFAM" id="SSF161098">
    <property type="entry name" value="MetI-like"/>
    <property type="match status" value="1"/>
</dbReference>
<evidence type="ECO:0000256" key="1">
    <source>
        <dbReference type="ARBA" id="ARBA00004651"/>
    </source>
</evidence>
<feature type="transmembrane region" description="Helical" evidence="7">
    <location>
        <begin position="9"/>
        <end position="30"/>
    </location>
</feature>
<evidence type="ECO:0000313" key="10">
    <source>
        <dbReference type="EMBL" id="ACO73931.1"/>
    </source>
</evidence>
<name>C1D5B4_LARHH</name>
<protein>
    <submittedName>
        <fullName evidence="10">DppB</fullName>
    </submittedName>
</protein>
<keyword evidence="6 7" id="KW-0472">Membrane</keyword>
<dbReference type="CDD" id="cd06261">
    <property type="entry name" value="TM_PBP2"/>
    <property type="match status" value="1"/>
</dbReference>
<dbReference type="InterPro" id="IPR000515">
    <property type="entry name" value="MetI-like"/>
</dbReference>
<dbReference type="GO" id="GO:0005886">
    <property type="term" value="C:plasma membrane"/>
    <property type="evidence" value="ECO:0007669"/>
    <property type="project" value="UniProtKB-SubCell"/>
</dbReference>
<evidence type="ECO:0000256" key="6">
    <source>
        <dbReference type="ARBA" id="ARBA00023136"/>
    </source>
</evidence>
<feature type="transmembrane region" description="Helical" evidence="7">
    <location>
        <begin position="102"/>
        <end position="123"/>
    </location>
</feature>
<evidence type="ECO:0000313" key="11">
    <source>
        <dbReference type="Proteomes" id="UP000002010"/>
    </source>
</evidence>
<evidence type="ECO:0000256" key="7">
    <source>
        <dbReference type="RuleBase" id="RU363032"/>
    </source>
</evidence>
<accession>C1D5B4</accession>
<evidence type="ECO:0000256" key="5">
    <source>
        <dbReference type="ARBA" id="ARBA00022989"/>
    </source>
</evidence>
<evidence type="ECO:0000256" key="2">
    <source>
        <dbReference type="ARBA" id="ARBA00022448"/>
    </source>
</evidence>
<feature type="transmembrane region" description="Helical" evidence="7">
    <location>
        <begin position="204"/>
        <end position="224"/>
    </location>
</feature>
<gene>
    <name evidence="10" type="primary">dppB</name>
    <name evidence="10" type="ordered locus">LHK_00939</name>
</gene>
<organism evidence="10 11">
    <name type="scientific">Laribacter hongkongensis (strain HLHK9)</name>
    <dbReference type="NCBI Taxonomy" id="557598"/>
    <lineage>
        <taxon>Bacteria</taxon>
        <taxon>Pseudomonadati</taxon>
        <taxon>Pseudomonadota</taxon>
        <taxon>Betaproteobacteria</taxon>
        <taxon>Neisseriales</taxon>
        <taxon>Aquaspirillaceae</taxon>
        <taxon>Laribacter</taxon>
    </lineage>
</organism>
<feature type="transmembrane region" description="Helical" evidence="7">
    <location>
        <begin position="270"/>
        <end position="290"/>
    </location>
</feature>
<keyword evidence="4 7" id="KW-0812">Transmembrane</keyword>
<comment type="similarity">
    <text evidence="7">Belongs to the binding-protein-dependent transport system permease family.</text>
</comment>
<keyword evidence="11" id="KW-1185">Reference proteome</keyword>
<dbReference type="eggNOG" id="COG0601">
    <property type="taxonomic scope" value="Bacteria"/>
</dbReference>
<dbReference type="InterPro" id="IPR045621">
    <property type="entry name" value="BPD_transp_1_N"/>
</dbReference>
<comment type="subcellular location">
    <subcellularLocation>
        <location evidence="1 7">Cell membrane</location>
        <topology evidence="1 7">Multi-pass membrane protein</topology>
    </subcellularLocation>
</comment>
<dbReference type="Gene3D" id="1.10.3720.10">
    <property type="entry name" value="MetI-like"/>
    <property type="match status" value="1"/>
</dbReference>
<dbReference type="KEGG" id="lhk:LHK_00939"/>
<dbReference type="PANTHER" id="PTHR43163">
    <property type="entry name" value="DIPEPTIDE TRANSPORT SYSTEM PERMEASE PROTEIN DPPB-RELATED"/>
    <property type="match status" value="1"/>
</dbReference>
<dbReference type="InterPro" id="IPR035906">
    <property type="entry name" value="MetI-like_sf"/>
</dbReference>
<feature type="compositionally biased region" description="Basic residues" evidence="8">
    <location>
        <begin position="318"/>
        <end position="332"/>
    </location>
</feature>
<keyword evidence="3" id="KW-1003">Cell membrane</keyword>
<dbReference type="PANTHER" id="PTHR43163:SF6">
    <property type="entry name" value="DIPEPTIDE TRANSPORT SYSTEM PERMEASE PROTEIN DPPB-RELATED"/>
    <property type="match status" value="1"/>
</dbReference>
<feature type="region of interest" description="Disordered" evidence="8">
    <location>
        <begin position="294"/>
        <end position="342"/>
    </location>
</feature>
<feature type="region of interest" description="Disordered" evidence="8">
    <location>
        <begin position="354"/>
        <end position="389"/>
    </location>
</feature>
<dbReference type="PROSITE" id="PS50928">
    <property type="entry name" value="ABC_TM1"/>
    <property type="match status" value="1"/>
</dbReference>
<feature type="domain" description="ABC transmembrane type-1" evidence="9">
    <location>
        <begin position="96"/>
        <end position="362"/>
    </location>
</feature>
<keyword evidence="5 7" id="KW-1133">Transmembrane helix</keyword>
<reference evidence="10 11" key="1">
    <citation type="journal article" date="2009" name="PLoS Genet.">
        <title>The complete genome and proteome of Laribacter hongkongensis reveal potential mechanisms for adaptations to different temperatures and habitats.</title>
        <authorList>
            <person name="Woo P.C."/>
            <person name="Lau S.K."/>
            <person name="Tse H."/>
            <person name="Teng J.L."/>
            <person name="Curreem S.O."/>
            <person name="Tsang A.K."/>
            <person name="Fan R.Y."/>
            <person name="Wong G.K."/>
            <person name="Huang Y."/>
            <person name="Loman N.J."/>
            <person name="Snyder L.A."/>
            <person name="Cai J.J."/>
            <person name="Huang J.D."/>
            <person name="Mak W."/>
            <person name="Pallen M.J."/>
            <person name="Lok S."/>
            <person name="Yuen K.Y."/>
        </authorList>
    </citation>
    <scope>NUCLEOTIDE SEQUENCE [LARGE SCALE GENOMIC DNA]</scope>
    <source>
        <strain evidence="10 11">HLHK9</strain>
    </source>
</reference>
<evidence type="ECO:0000256" key="3">
    <source>
        <dbReference type="ARBA" id="ARBA00022475"/>
    </source>
</evidence>
<evidence type="ECO:0000259" key="9">
    <source>
        <dbReference type="PROSITE" id="PS50928"/>
    </source>
</evidence>